<gene>
    <name evidence="2" type="ORF">ACFO4N_10920</name>
</gene>
<organism evidence="2 3">
    <name type="scientific">Camelliibacillus cellulosilyticus</name>
    <dbReference type="NCBI Taxonomy" id="2174486"/>
    <lineage>
        <taxon>Bacteria</taxon>
        <taxon>Bacillati</taxon>
        <taxon>Bacillota</taxon>
        <taxon>Bacilli</taxon>
        <taxon>Bacillales</taxon>
        <taxon>Sporolactobacillaceae</taxon>
        <taxon>Camelliibacillus</taxon>
    </lineage>
</organism>
<reference evidence="3" key="1">
    <citation type="journal article" date="2019" name="Int. J. Syst. Evol. Microbiol.">
        <title>The Global Catalogue of Microorganisms (GCM) 10K type strain sequencing project: providing services to taxonomists for standard genome sequencing and annotation.</title>
        <authorList>
            <consortium name="The Broad Institute Genomics Platform"/>
            <consortium name="The Broad Institute Genome Sequencing Center for Infectious Disease"/>
            <person name="Wu L."/>
            <person name="Ma J."/>
        </authorList>
    </citation>
    <scope>NUCLEOTIDE SEQUENCE [LARGE SCALE GENOMIC DNA]</scope>
    <source>
        <strain evidence="3">CGMCC 1.16306</strain>
    </source>
</reference>
<feature type="domain" description="ATPase BadF/BadG/BcrA/BcrD type" evidence="1">
    <location>
        <begin position="8"/>
        <end position="281"/>
    </location>
</feature>
<dbReference type="CDD" id="cd24007">
    <property type="entry name" value="ASKHA_NBD_eukNAGK-like"/>
    <property type="match status" value="1"/>
</dbReference>
<dbReference type="Pfam" id="PF01869">
    <property type="entry name" value="BcrAD_BadFG"/>
    <property type="match status" value="1"/>
</dbReference>
<dbReference type="GO" id="GO:0016301">
    <property type="term" value="F:kinase activity"/>
    <property type="evidence" value="ECO:0007669"/>
    <property type="project" value="UniProtKB-KW"/>
</dbReference>
<dbReference type="InterPro" id="IPR043129">
    <property type="entry name" value="ATPase_NBD"/>
</dbReference>
<keyword evidence="3" id="KW-1185">Reference proteome</keyword>
<evidence type="ECO:0000259" key="1">
    <source>
        <dbReference type="Pfam" id="PF01869"/>
    </source>
</evidence>
<dbReference type="Proteomes" id="UP001596022">
    <property type="component" value="Unassembled WGS sequence"/>
</dbReference>
<dbReference type="EMBL" id="JBHSFW010000006">
    <property type="protein sequence ID" value="MFC4619226.1"/>
    <property type="molecule type" value="Genomic_DNA"/>
</dbReference>
<dbReference type="SUPFAM" id="SSF53067">
    <property type="entry name" value="Actin-like ATPase domain"/>
    <property type="match status" value="2"/>
</dbReference>
<comment type="caution">
    <text evidence="2">The sequence shown here is derived from an EMBL/GenBank/DDBJ whole genome shotgun (WGS) entry which is preliminary data.</text>
</comment>
<keyword evidence="2" id="KW-0418">Kinase</keyword>
<sequence length="327" mass="34766">MTRYYVAIDGGGTKTDMVFFDDAGRIIRRVVGPSSNPNALSDGDLYSRFYDLFMGLWANEHPQELACCFAGMSGGDHPGLKKRLKRTIEETISTRCDAIIIENDAINALWSGTNGAPGIVVIAGTGSIAYGRVSGGDHFRIGGWGHLVGDDGSGYYIGREAVRAALRMHDGLGTETKLAGAIKSHFDIPHLPDVIPIVYGSSKSVLASLVPVVDKAAQHGDTVAKTIMANAARYLAELIQAGIARFQQIQVSETDTAVIIVGGLWQSSLIRKKIAESVDHPLIFPDAPPVYGAMIGALQGNGDAFVKERLKQALQASAAGTPTENAE</sequence>
<dbReference type="PANTHER" id="PTHR43190:SF3">
    <property type="entry name" value="N-ACETYL-D-GLUCOSAMINE KINASE"/>
    <property type="match status" value="1"/>
</dbReference>
<keyword evidence="2" id="KW-0808">Transferase</keyword>
<dbReference type="PANTHER" id="PTHR43190">
    <property type="entry name" value="N-ACETYL-D-GLUCOSAMINE KINASE"/>
    <property type="match status" value="1"/>
</dbReference>
<evidence type="ECO:0000313" key="3">
    <source>
        <dbReference type="Proteomes" id="UP001596022"/>
    </source>
</evidence>
<proteinExistence type="predicted"/>
<accession>A0ABV9GM36</accession>
<dbReference type="RefSeq" id="WP_376846321.1">
    <property type="nucleotide sequence ID" value="NZ_JBHSFW010000006.1"/>
</dbReference>
<dbReference type="InterPro" id="IPR052519">
    <property type="entry name" value="Euk-type_GlcNAc_Kinase"/>
</dbReference>
<dbReference type="InterPro" id="IPR002731">
    <property type="entry name" value="ATPase_BadF"/>
</dbReference>
<name>A0ABV9GM36_9BACL</name>
<evidence type="ECO:0000313" key="2">
    <source>
        <dbReference type="EMBL" id="MFC4619226.1"/>
    </source>
</evidence>
<protein>
    <submittedName>
        <fullName evidence="2">N-acetylglucosamine kinase</fullName>
    </submittedName>
</protein>
<dbReference type="Gene3D" id="3.30.420.40">
    <property type="match status" value="2"/>
</dbReference>